<accession>A0A061RBM8</accession>
<proteinExistence type="predicted"/>
<name>A0A061RBM8_9CHLO</name>
<reference evidence="1" key="1">
    <citation type="submission" date="2014-05" db="EMBL/GenBank/DDBJ databases">
        <title>The transcriptome of the halophilic microalga Tetraselmis sp. GSL018 isolated from the Great Salt Lake, Utah.</title>
        <authorList>
            <person name="Jinkerson R.E."/>
            <person name="D'Adamo S."/>
            <person name="Posewitz M.C."/>
        </authorList>
    </citation>
    <scope>NUCLEOTIDE SEQUENCE</scope>
    <source>
        <strain evidence="1">GSL018</strain>
    </source>
</reference>
<gene>
    <name evidence="1" type="ORF">TSPGSL018_6498</name>
</gene>
<feature type="non-terminal residue" evidence="1">
    <location>
        <position position="1"/>
    </location>
</feature>
<protein>
    <submittedName>
        <fullName evidence="1">Uncharacterized protein</fullName>
    </submittedName>
</protein>
<sequence length="47" mass="5839">NRERHNYKYVYWQRTSSLQVCLQMHKYRKSKLESPDREGKIKAVRRA</sequence>
<dbReference type="AlphaFoldDB" id="A0A061RBM8"/>
<organism evidence="1">
    <name type="scientific">Tetraselmis sp. GSL018</name>
    <dbReference type="NCBI Taxonomy" id="582737"/>
    <lineage>
        <taxon>Eukaryota</taxon>
        <taxon>Viridiplantae</taxon>
        <taxon>Chlorophyta</taxon>
        <taxon>core chlorophytes</taxon>
        <taxon>Chlorodendrophyceae</taxon>
        <taxon>Chlorodendrales</taxon>
        <taxon>Chlorodendraceae</taxon>
        <taxon>Tetraselmis</taxon>
    </lineage>
</organism>
<evidence type="ECO:0000313" key="1">
    <source>
        <dbReference type="EMBL" id="JAC69383.1"/>
    </source>
</evidence>
<dbReference type="EMBL" id="GBEZ01016906">
    <property type="protein sequence ID" value="JAC69383.1"/>
    <property type="molecule type" value="Transcribed_RNA"/>
</dbReference>